<dbReference type="Proteomes" id="UP000243499">
    <property type="component" value="Chromosome 7"/>
</dbReference>
<gene>
    <name evidence="2" type="ORF">PAHAL_7G194900</name>
</gene>
<feature type="compositionally biased region" description="Basic and acidic residues" evidence="1">
    <location>
        <begin position="961"/>
        <end position="975"/>
    </location>
</feature>
<reference evidence="2" key="1">
    <citation type="submission" date="2018-04" db="EMBL/GenBank/DDBJ databases">
        <title>WGS assembly of Panicum hallii.</title>
        <authorList>
            <person name="Lovell J."/>
            <person name="Jenkins J."/>
            <person name="Lowry D."/>
            <person name="Mamidi S."/>
            <person name="Sreedasyam A."/>
            <person name="Weng X."/>
            <person name="Barry K."/>
            <person name="Bonette J."/>
            <person name="Campitelli B."/>
            <person name="Daum C."/>
            <person name="Gordon S."/>
            <person name="Gould B."/>
            <person name="Lipzen A."/>
            <person name="Macqueen A."/>
            <person name="Palacio-Mejia J."/>
            <person name="Plott C."/>
            <person name="Shakirov E."/>
            <person name="Shu S."/>
            <person name="Yoshinaga Y."/>
            <person name="Zane M."/>
            <person name="Rokhsar D."/>
            <person name="Grimwood J."/>
            <person name="Schmutz J."/>
            <person name="Juenger T."/>
        </authorList>
    </citation>
    <scope>NUCLEOTIDE SEQUENCE [LARGE SCALE GENOMIC DNA]</scope>
    <source>
        <strain evidence="2">FIL2</strain>
    </source>
</reference>
<feature type="region of interest" description="Disordered" evidence="1">
    <location>
        <begin position="523"/>
        <end position="542"/>
    </location>
</feature>
<feature type="compositionally biased region" description="Polar residues" evidence="1">
    <location>
        <begin position="1012"/>
        <end position="1029"/>
    </location>
</feature>
<feature type="compositionally biased region" description="Basic and acidic residues" evidence="1">
    <location>
        <begin position="305"/>
        <end position="323"/>
    </location>
</feature>
<organism evidence="2">
    <name type="scientific">Panicum hallii</name>
    <dbReference type="NCBI Taxonomy" id="206008"/>
    <lineage>
        <taxon>Eukaryota</taxon>
        <taxon>Viridiplantae</taxon>
        <taxon>Streptophyta</taxon>
        <taxon>Embryophyta</taxon>
        <taxon>Tracheophyta</taxon>
        <taxon>Spermatophyta</taxon>
        <taxon>Magnoliopsida</taxon>
        <taxon>Liliopsida</taxon>
        <taxon>Poales</taxon>
        <taxon>Poaceae</taxon>
        <taxon>PACMAD clade</taxon>
        <taxon>Panicoideae</taxon>
        <taxon>Panicodae</taxon>
        <taxon>Paniceae</taxon>
        <taxon>Panicinae</taxon>
        <taxon>Panicum</taxon>
        <taxon>Panicum sect. Panicum</taxon>
    </lineage>
</organism>
<proteinExistence type="predicted"/>
<accession>A0A2S3I7P3</accession>
<feature type="region of interest" description="Disordered" evidence="1">
    <location>
        <begin position="690"/>
        <end position="771"/>
    </location>
</feature>
<feature type="compositionally biased region" description="Low complexity" evidence="1">
    <location>
        <begin position="1090"/>
        <end position="1103"/>
    </location>
</feature>
<feature type="compositionally biased region" description="Polar residues" evidence="1">
    <location>
        <begin position="708"/>
        <end position="720"/>
    </location>
</feature>
<feature type="compositionally biased region" description="Basic residues" evidence="1">
    <location>
        <begin position="814"/>
        <end position="823"/>
    </location>
</feature>
<feature type="compositionally biased region" description="Acidic residues" evidence="1">
    <location>
        <begin position="1104"/>
        <end position="1115"/>
    </location>
</feature>
<evidence type="ECO:0000256" key="1">
    <source>
        <dbReference type="SAM" id="MobiDB-lite"/>
    </source>
</evidence>
<feature type="region of interest" description="Disordered" evidence="1">
    <location>
        <begin position="583"/>
        <end position="641"/>
    </location>
</feature>
<feature type="compositionally biased region" description="Basic and acidic residues" evidence="1">
    <location>
        <begin position="597"/>
        <end position="621"/>
    </location>
</feature>
<feature type="region of interest" description="Disordered" evidence="1">
    <location>
        <begin position="288"/>
        <end position="446"/>
    </location>
</feature>
<feature type="region of interest" description="Disordered" evidence="1">
    <location>
        <begin position="786"/>
        <end position="900"/>
    </location>
</feature>
<feature type="compositionally biased region" description="Basic and acidic residues" evidence="1">
    <location>
        <begin position="332"/>
        <end position="346"/>
    </location>
</feature>
<feature type="compositionally biased region" description="Basic and acidic residues" evidence="1">
    <location>
        <begin position="863"/>
        <end position="873"/>
    </location>
</feature>
<name>A0A2S3I7P3_9POAL</name>
<feature type="compositionally biased region" description="Basic residues" evidence="1">
    <location>
        <begin position="171"/>
        <end position="180"/>
    </location>
</feature>
<feature type="region of interest" description="Disordered" evidence="1">
    <location>
        <begin position="1135"/>
        <end position="1168"/>
    </location>
</feature>
<dbReference type="EMBL" id="CM008052">
    <property type="protein sequence ID" value="PAN38751.1"/>
    <property type="molecule type" value="Genomic_DNA"/>
</dbReference>
<protein>
    <submittedName>
        <fullName evidence="2">Uncharacterized protein</fullName>
    </submittedName>
</protein>
<feature type="region of interest" description="Disordered" evidence="1">
    <location>
        <begin position="912"/>
        <end position="1120"/>
    </location>
</feature>
<feature type="compositionally biased region" description="Basic and acidic residues" evidence="1">
    <location>
        <begin position="1041"/>
        <end position="1051"/>
    </location>
</feature>
<feature type="compositionally biased region" description="Basic and acidic residues" evidence="1">
    <location>
        <begin position="799"/>
        <end position="813"/>
    </location>
</feature>
<dbReference type="Gramene" id="PAN38751">
    <property type="protein sequence ID" value="PAN38751"/>
    <property type="gene ID" value="PAHAL_7G194900"/>
</dbReference>
<evidence type="ECO:0000313" key="2">
    <source>
        <dbReference type="EMBL" id="PAN38751.1"/>
    </source>
</evidence>
<feature type="region of interest" description="Disordered" evidence="1">
    <location>
        <begin position="119"/>
        <end position="146"/>
    </location>
</feature>
<feature type="compositionally biased region" description="Polar residues" evidence="1">
    <location>
        <begin position="399"/>
        <end position="417"/>
    </location>
</feature>
<dbReference type="AlphaFoldDB" id="A0A2S3I7P3"/>
<feature type="region of interest" description="Disordered" evidence="1">
    <location>
        <begin position="158"/>
        <end position="197"/>
    </location>
</feature>
<sequence>MAAAPPSPRPPRAHRDGGDAPISLFLETDLGTRLAILVAPDTTIRGLKSQVNAEHAAAFPDLGPVAVKSFQVRRRGVLYHLSDSMTVTSAFTKIKGGCFLYVKMAEAAAATLCRKDDVAKPSNQSNVSHAGAGDLTKSSRAPLEAGINTSFRQEVLDTLHKESTQNPSTVGKKKKRRRNNRSCQLAPSVAADQETSEPSAMVKELSISTGDAYNVELTGRDETAVKASGLPLSSSGLNDGNQGGKHVPFMSDAQASTDLISEQGKFDHALKGCRSPSVRDAIYSAGEVVASEEKTSKGSIAPWDGDEKHEQIKQHDEGGHDEGVAEISNTVKDGKSTDALEKRRTNDNTSPLKKRKRENKASSVDLASMNTNEKEMHGYQENAARSGAVSTEREILHDPSTQQISNNVHQGHSNVIEHSNGDGKKKKTRRQHSESSKGVDPSQDLTKSSAFVTNESSMQVTDVAPLDTKQTTPCSIEGATVIDHKKLGENLDIAAKNVIDEVLADLRSKDSLSMDLDGDMLTGKTHLSSNKNALEHPESTADEVGISTALPPKYSAAVHSDVPASTPRLKKSKREKLKVLSTMIDSSHHSSGVPEEDANKELNESESLRFSDKTSDPKDILTGDVVAQAGEKPKATKRRENKLSLKQVSADSGKTLDERVSQVDTLDLKGMNATRANLVQGGYVVETPLSTTGKVEQKGRRSSKTHTAKIQETNCSTPNAQKARKKSSNSKLQSSDSILEHGSSAELEHPRSEKGLVTPKSSVVAAEPNSDTVVHPASDAINFLDHFSSSKMNDPPISAEHKQNNEDETLREVKNKKKNKRKLSTGSMEPNDGSESLLRTDKTSLTDHFGNSKDVPSVAAENLTREDENVKNGKDKKRKTKVNTEMPVAEKENPNCDNQGYIGTQGSLLSAVQNGRMGQDNGKESSTKVTQNDSKIQYEPEDATLENKSEQSGVDGQNKLLTDKHHVHISKDVRKLTSQIKPHAKSKNDESIKRRVAPNPKPESNLVKDFSMSPQVSGDSTEAMPQNANRYRVAVRKVPSKRYEQTREKSKKENRKVGSAIFNDANSEGSDDEWDTKNDKAVMEASPDNSSTSADSGVSSAASDESDVPYNDDDGTVSLSQKRLKEGLHIGSILRGTSSYKKARKKQSELLDDDTVVPDSQPADGCWD</sequence>